<accession>A0A6G3XJC7</accession>
<sequence length="166" mass="18015">MADGKYDPEYLEHKADKEAEEKLLGLSGASGDEVAVKKVWKDGKLYFKAAESTTASTKTASNNLCAYGQVCLYYNSGCPTANFPRTGMSAQIPDYAGYKFNNGKGLAGYGQPVKNNAACIMNSYEGQPSFGVFYNSNYKGDRGWFAGGEGRDLPDYLKNNNASGRF</sequence>
<dbReference type="AlphaFoldDB" id="A0A6G3XJC7"/>
<gene>
    <name evidence="1" type="ORF">G3M58_66685</name>
</gene>
<reference evidence="1" key="1">
    <citation type="submission" date="2020-01" db="EMBL/GenBank/DDBJ databases">
        <title>Insect and environment-associated Actinomycetes.</title>
        <authorList>
            <person name="Currrie C."/>
            <person name="Chevrette M."/>
            <person name="Carlson C."/>
            <person name="Stubbendieck R."/>
            <person name="Wendt-Pienkowski E."/>
        </authorList>
    </citation>
    <scope>NUCLEOTIDE SEQUENCE</scope>
    <source>
        <strain evidence="1">SID7499</strain>
    </source>
</reference>
<evidence type="ECO:0000313" key="1">
    <source>
        <dbReference type="EMBL" id="NEE17841.1"/>
    </source>
</evidence>
<organism evidence="1">
    <name type="scientific">Streptomyces sp. SID7499</name>
    <dbReference type="NCBI Taxonomy" id="2706086"/>
    <lineage>
        <taxon>Bacteria</taxon>
        <taxon>Bacillati</taxon>
        <taxon>Actinomycetota</taxon>
        <taxon>Actinomycetes</taxon>
        <taxon>Kitasatosporales</taxon>
        <taxon>Streptomycetaceae</taxon>
        <taxon>Streptomyces</taxon>
    </lineage>
</organism>
<dbReference type="EMBL" id="JAAGMN010006989">
    <property type="protein sequence ID" value="NEE17841.1"/>
    <property type="molecule type" value="Genomic_DNA"/>
</dbReference>
<proteinExistence type="predicted"/>
<protein>
    <submittedName>
        <fullName evidence="1">Uncharacterized protein</fullName>
    </submittedName>
</protein>
<name>A0A6G3XJC7_9ACTN</name>
<comment type="caution">
    <text evidence="1">The sequence shown here is derived from an EMBL/GenBank/DDBJ whole genome shotgun (WGS) entry which is preliminary data.</text>
</comment>